<gene>
    <name evidence="1" type="ORF">ACZ76_14705</name>
</gene>
<dbReference type="EMBL" id="CP011975">
    <property type="protein sequence ID" value="AKP34686.1"/>
    <property type="molecule type" value="Genomic_DNA"/>
</dbReference>
<dbReference type="GeneID" id="61903129"/>
<sequence length="84" mass="9443">MSDKTTDFIVSDLDKRIDDLKAENLVLKNILINVINQLQPNQKADIKLKTIERNMAMNTLGNSSVASNAQKRQEVIDAILSQVF</sequence>
<reference evidence="1 2" key="1">
    <citation type="journal article" date="2015" name="Genome Announc.">
        <title>De Novo Genome Sequence of Yersinia aleksiciae Y159T.</title>
        <authorList>
            <person name="Sprague L.D."/>
            <person name="Neubauer H."/>
        </authorList>
    </citation>
    <scope>NUCLEOTIDE SEQUENCE [LARGE SCALE GENOMIC DNA]</scope>
    <source>
        <strain evidence="1 2">159</strain>
    </source>
</reference>
<proteinExistence type="predicted"/>
<evidence type="ECO:0000313" key="1">
    <source>
        <dbReference type="EMBL" id="AKP34686.1"/>
    </source>
</evidence>
<accession>A0ABM5UG07</accession>
<dbReference type="Proteomes" id="UP000069914">
    <property type="component" value="Chromosome"/>
</dbReference>
<protein>
    <submittedName>
        <fullName evidence="1">Uncharacterized protein</fullName>
    </submittedName>
</protein>
<keyword evidence="2" id="KW-1185">Reference proteome</keyword>
<evidence type="ECO:0000313" key="2">
    <source>
        <dbReference type="Proteomes" id="UP000069914"/>
    </source>
</evidence>
<name>A0ABM5UG07_YERAE</name>
<organism evidence="1 2">
    <name type="scientific">Yersinia aleksiciae</name>
    <dbReference type="NCBI Taxonomy" id="263819"/>
    <lineage>
        <taxon>Bacteria</taxon>
        <taxon>Pseudomonadati</taxon>
        <taxon>Pseudomonadota</taxon>
        <taxon>Gammaproteobacteria</taxon>
        <taxon>Enterobacterales</taxon>
        <taxon>Yersiniaceae</taxon>
        <taxon>Yersinia</taxon>
    </lineage>
</organism>
<dbReference type="RefSeq" id="WP_048619597.1">
    <property type="nucleotide sequence ID" value="NZ_CABMLM010000011.1"/>
</dbReference>